<evidence type="ECO:0000313" key="12">
    <source>
        <dbReference type="EMBL" id="CAE2229947.1"/>
    </source>
</evidence>
<evidence type="ECO:0000256" key="2">
    <source>
        <dbReference type="ARBA" id="ARBA00022527"/>
    </source>
</evidence>
<dbReference type="InterPro" id="IPR000961">
    <property type="entry name" value="AGC-kinase_C"/>
</dbReference>
<keyword evidence="5 8" id="KW-0547">Nucleotide-binding</keyword>
<keyword evidence="2" id="KW-0723">Serine/threonine-protein kinase</keyword>
<dbReference type="PROSITE" id="PS51285">
    <property type="entry name" value="AGC_KINASE_CTER"/>
    <property type="match status" value="1"/>
</dbReference>
<evidence type="ECO:0000256" key="1">
    <source>
        <dbReference type="ARBA" id="ARBA00009903"/>
    </source>
</evidence>
<dbReference type="SUPFAM" id="SSF54236">
    <property type="entry name" value="Ubiquitin-like"/>
    <property type="match status" value="1"/>
</dbReference>
<feature type="binding site" evidence="8">
    <location>
        <position position="273"/>
    </location>
    <ligand>
        <name>ATP</name>
        <dbReference type="ChEBI" id="CHEBI:30616"/>
    </ligand>
</feature>
<reference evidence="12" key="1">
    <citation type="submission" date="2021-01" db="EMBL/GenBank/DDBJ databases">
        <authorList>
            <person name="Corre E."/>
            <person name="Pelletier E."/>
            <person name="Niang G."/>
            <person name="Scheremetjew M."/>
            <person name="Finn R."/>
            <person name="Kale V."/>
            <person name="Holt S."/>
            <person name="Cochrane G."/>
            <person name="Meng A."/>
            <person name="Brown T."/>
            <person name="Cohen L."/>
        </authorList>
    </citation>
    <scope>NUCLEOTIDE SEQUENCE</scope>
    <source>
        <strain evidence="12">DIVA3 518/3/11/1/6</strain>
    </source>
</reference>
<dbReference type="Gene3D" id="3.10.20.90">
    <property type="entry name" value="Phosphatidylinositol 3-kinase Catalytic Subunit, Chain A, domain 1"/>
    <property type="match status" value="1"/>
</dbReference>
<gene>
    <name evidence="12" type="ORF">VSP0166_LOCUS12728</name>
</gene>
<proteinExistence type="inferred from homology"/>
<dbReference type="Gene3D" id="3.30.200.20">
    <property type="entry name" value="Phosphorylase Kinase, domain 1"/>
    <property type="match status" value="1"/>
</dbReference>
<dbReference type="InterPro" id="IPR017441">
    <property type="entry name" value="Protein_kinase_ATP_BS"/>
</dbReference>
<evidence type="ECO:0000259" key="10">
    <source>
        <dbReference type="PROSITE" id="PS50200"/>
    </source>
</evidence>
<evidence type="ECO:0000256" key="3">
    <source>
        <dbReference type="ARBA" id="ARBA00022553"/>
    </source>
</evidence>
<dbReference type="FunFam" id="3.30.200.20:FF:000042">
    <property type="entry name" value="Aurora kinase A"/>
    <property type="match status" value="1"/>
</dbReference>
<evidence type="ECO:0000259" key="9">
    <source>
        <dbReference type="PROSITE" id="PS50011"/>
    </source>
</evidence>
<feature type="domain" description="Protein kinase" evidence="9">
    <location>
        <begin position="244"/>
        <end position="501"/>
    </location>
</feature>
<dbReference type="InterPro" id="IPR045270">
    <property type="entry name" value="STKc_AGC"/>
</dbReference>
<dbReference type="Pfam" id="PF00069">
    <property type="entry name" value="Pkinase"/>
    <property type="match status" value="1"/>
</dbReference>
<dbReference type="PROSITE" id="PS50011">
    <property type="entry name" value="PROTEIN_KINASE_DOM"/>
    <property type="match status" value="1"/>
</dbReference>
<organism evidence="12">
    <name type="scientific">Vannella robusta</name>
    <dbReference type="NCBI Taxonomy" id="1487602"/>
    <lineage>
        <taxon>Eukaryota</taxon>
        <taxon>Amoebozoa</taxon>
        <taxon>Discosea</taxon>
        <taxon>Flabellinia</taxon>
        <taxon>Vannellidae</taxon>
        <taxon>Vannella</taxon>
    </lineage>
</organism>
<dbReference type="AlphaFoldDB" id="A0A7S4MLV8"/>
<comment type="similarity">
    <text evidence="1">Belongs to the protein kinase superfamily. AGC Ser/Thr protein kinase family.</text>
</comment>
<dbReference type="PANTHER" id="PTHR24351">
    <property type="entry name" value="RIBOSOMAL PROTEIN S6 KINASE"/>
    <property type="match status" value="1"/>
</dbReference>
<evidence type="ECO:0008006" key="13">
    <source>
        <dbReference type="Google" id="ProtNLM"/>
    </source>
</evidence>
<dbReference type="GO" id="GO:0005524">
    <property type="term" value="F:ATP binding"/>
    <property type="evidence" value="ECO:0007669"/>
    <property type="project" value="UniProtKB-UniRule"/>
</dbReference>
<evidence type="ECO:0000259" key="11">
    <source>
        <dbReference type="PROSITE" id="PS51285"/>
    </source>
</evidence>
<sequence>MMPLHSRPKSVHSRIDPSLAKIHHQRSSTAIVQVGQVRVVRIFVDCEKGKGGSNWKTIQIPTPCSASFCRELLRMKPTIKHSTTEKYRLVEVHGVTDIRVLEDEDDICSVIDSWSSEAKQNEKLTITFKDPTNMKKVLRVFLEDDMMKTIAVGYDMTAQNICSVLARKMKLIDTSAYRLILLTVEDLTQQRVIKHSENMFALISELKEKGTDYTVYFRDPLTPIRKGDMEVISVPYVIPELPRFEVISLLGQGGFGKVWKVRDLTSGDILALKVMRKFMVVEREMILHTNIELQMMQDLQHPFIVKLYHSAQTEERLYMAMEYLEGGSLFDLIRNSRTAFSEDAARFYAAQIVLALEELHNKKFVYRDLKLENILLDAAGNLRLTDFGLSHFDPTGNGVKSFSGTAIYLAPEILNNQAHGKSVDFWCFGVAMFLLLCQEPPFWHENHKELFEEIKTKEPYWEDHTHLSDAASDLLHSLLKKNPAERLGCNGMEEVKTHPYFATTDWEQVLNKQISPPFPPTVLDRNSVCIPKDDLNDIFIDTQEHSFIEPEYFSNFSFCATVEEAE</sequence>
<name>A0A7S4MLV8_9EUKA</name>
<dbReference type="CDD" id="cd05123">
    <property type="entry name" value="STKc_AGC"/>
    <property type="match status" value="1"/>
</dbReference>
<dbReference type="InterPro" id="IPR000719">
    <property type="entry name" value="Prot_kinase_dom"/>
</dbReference>
<dbReference type="FunFam" id="1.10.510.10:FF:000210">
    <property type="entry name" value="Non-specific serine/threonine protein kinase"/>
    <property type="match status" value="1"/>
</dbReference>
<dbReference type="Gene3D" id="1.10.510.10">
    <property type="entry name" value="Transferase(Phosphotransferase) domain 1"/>
    <property type="match status" value="1"/>
</dbReference>
<dbReference type="Pfam" id="PF21989">
    <property type="entry name" value="RA_2"/>
    <property type="match status" value="1"/>
</dbReference>
<evidence type="ECO:0000256" key="4">
    <source>
        <dbReference type="ARBA" id="ARBA00022679"/>
    </source>
</evidence>
<feature type="domain" description="AGC-kinase C-terminal" evidence="11">
    <location>
        <begin position="502"/>
        <end position="566"/>
    </location>
</feature>
<keyword evidence="4" id="KW-0808">Transferase</keyword>
<evidence type="ECO:0000256" key="5">
    <source>
        <dbReference type="ARBA" id="ARBA00022741"/>
    </source>
</evidence>
<keyword evidence="6" id="KW-0418">Kinase</keyword>
<dbReference type="PROSITE" id="PS50200">
    <property type="entry name" value="RA"/>
    <property type="match status" value="1"/>
</dbReference>
<dbReference type="InterPro" id="IPR029071">
    <property type="entry name" value="Ubiquitin-like_domsf"/>
</dbReference>
<dbReference type="InterPro" id="IPR008271">
    <property type="entry name" value="Ser/Thr_kinase_AS"/>
</dbReference>
<keyword evidence="7 8" id="KW-0067">ATP-binding</keyword>
<evidence type="ECO:0000256" key="7">
    <source>
        <dbReference type="ARBA" id="ARBA00022840"/>
    </source>
</evidence>
<dbReference type="PROSITE" id="PS00108">
    <property type="entry name" value="PROTEIN_KINASE_ST"/>
    <property type="match status" value="1"/>
</dbReference>
<dbReference type="SUPFAM" id="SSF56112">
    <property type="entry name" value="Protein kinase-like (PK-like)"/>
    <property type="match status" value="1"/>
</dbReference>
<keyword evidence="3" id="KW-0597">Phosphoprotein</keyword>
<dbReference type="SMART" id="SM00220">
    <property type="entry name" value="S_TKc"/>
    <property type="match status" value="1"/>
</dbReference>
<dbReference type="InterPro" id="IPR011009">
    <property type="entry name" value="Kinase-like_dom_sf"/>
</dbReference>
<feature type="domain" description="Ras-associating" evidence="10">
    <location>
        <begin position="135"/>
        <end position="222"/>
    </location>
</feature>
<dbReference type="GO" id="GO:0007165">
    <property type="term" value="P:signal transduction"/>
    <property type="evidence" value="ECO:0007669"/>
    <property type="project" value="InterPro"/>
</dbReference>
<dbReference type="EMBL" id="HBKP01017944">
    <property type="protein sequence ID" value="CAE2229947.1"/>
    <property type="molecule type" value="Transcribed_RNA"/>
</dbReference>
<dbReference type="InterPro" id="IPR000159">
    <property type="entry name" value="RA_dom"/>
</dbReference>
<dbReference type="GO" id="GO:0004674">
    <property type="term" value="F:protein serine/threonine kinase activity"/>
    <property type="evidence" value="ECO:0007669"/>
    <property type="project" value="UniProtKB-KW"/>
</dbReference>
<evidence type="ECO:0000256" key="6">
    <source>
        <dbReference type="ARBA" id="ARBA00022777"/>
    </source>
</evidence>
<dbReference type="PROSITE" id="PS00107">
    <property type="entry name" value="PROTEIN_KINASE_ATP"/>
    <property type="match status" value="1"/>
</dbReference>
<accession>A0A7S4MLV8</accession>
<protein>
    <recommendedName>
        <fullName evidence="13">Protein kinase domain-containing protein</fullName>
    </recommendedName>
</protein>
<evidence type="ECO:0000256" key="8">
    <source>
        <dbReference type="PROSITE-ProRule" id="PRU10141"/>
    </source>
</evidence>